<feature type="region of interest" description="Disordered" evidence="1">
    <location>
        <begin position="95"/>
        <end position="134"/>
    </location>
</feature>
<name>A0A842HSE7_9SPHN</name>
<reference evidence="3 4" key="1">
    <citation type="submission" date="2020-08" db="EMBL/GenBank/DDBJ databases">
        <title>Draft genome sequence of Parasphingopyxis sp. GrpM-11.</title>
        <authorList>
            <person name="Oh J."/>
            <person name="Roh D.-H."/>
        </authorList>
    </citation>
    <scope>NUCLEOTIDE SEQUENCE [LARGE SCALE GENOMIC DNA]</scope>
    <source>
        <strain evidence="3 4">GrpM-11</strain>
    </source>
</reference>
<feature type="chain" id="PRO_5033016762" description="Surface antigen" evidence="2">
    <location>
        <begin position="20"/>
        <end position="173"/>
    </location>
</feature>
<dbReference type="Proteomes" id="UP000564378">
    <property type="component" value="Unassembled WGS sequence"/>
</dbReference>
<evidence type="ECO:0008006" key="5">
    <source>
        <dbReference type="Google" id="ProtNLM"/>
    </source>
</evidence>
<protein>
    <recommendedName>
        <fullName evidence="5">Surface antigen</fullName>
    </recommendedName>
</protein>
<comment type="caution">
    <text evidence="3">The sequence shown here is derived from an EMBL/GenBank/DDBJ whole genome shotgun (WGS) entry which is preliminary data.</text>
</comment>
<keyword evidence="2" id="KW-0732">Signal</keyword>
<evidence type="ECO:0000313" key="4">
    <source>
        <dbReference type="Proteomes" id="UP000564378"/>
    </source>
</evidence>
<feature type="signal peptide" evidence="2">
    <location>
        <begin position="1"/>
        <end position="19"/>
    </location>
</feature>
<sequence length="173" mass="18070">MRKLMATCLLAAVAAQPVAAMQFGGLLGGRSSRASDSENHCNTVGQSAGRSVLSGVLGGAARSLGIPTFMPMTEFADVLSTEIACRLDEEEQEKAADATIEATRSGEVGTSANWESETRPGVRGSSTVTGREQRADGGNCLQVTNVVIVDGEETTVPETMCRGPGESRYTRQA</sequence>
<dbReference type="AlphaFoldDB" id="A0A842HSE7"/>
<evidence type="ECO:0000256" key="1">
    <source>
        <dbReference type="SAM" id="MobiDB-lite"/>
    </source>
</evidence>
<keyword evidence="4" id="KW-1185">Reference proteome</keyword>
<gene>
    <name evidence="3" type="ORF">H6P80_03960</name>
</gene>
<proteinExistence type="predicted"/>
<accession>A0A842HSE7</accession>
<evidence type="ECO:0000313" key="3">
    <source>
        <dbReference type="EMBL" id="MBC2776768.1"/>
    </source>
</evidence>
<evidence type="ECO:0000256" key="2">
    <source>
        <dbReference type="SAM" id="SignalP"/>
    </source>
</evidence>
<organism evidence="3 4">
    <name type="scientific">Parasphingopyxis marina</name>
    <dbReference type="NCBI Taxonomy" id="2761622"/>
    <lineage>
        <taxon>Bacteria</taxon>
        <taxon>Pseudomonadati</taxon>
        <taxon>Pseudomonadota</taxon>
        <taxon>Alphaproteobacteria</taxon>
        <taxon>Sphingomonadales</taxon>
        <taxon>Sphingomonadaceae</taxon>
        <taxon>Parasphingopyxis</taxon>
    </lineage>
</organism>
<dbReference type="EMBL" id="JACJVJ010000001">
    <property type="protein sequence ID" value="MBC2776768.1"/>
    <property type="molecule type" value="Genomic_DNA"/>
</dbReference>